<keyword evidence="4" id="KW-0677">Repeat</keyword>
<evidence type="ECO:0000256" key="1">
    <source>
        <dbReference type="ARBA" id="ARBA00004138"/>
    </source>
</evidence>
<dbReference type="GO" id="GO:0035735">
    <property type="term" value="P:intraciliary transport involved in cilium assembly"/>
    <property type="evidence" value="ECO:0007669"/>
    <property type="project" value="TreeGrafter"/>
</dbReference>
<dbReference type="AlphaFoldDB" id="A0AA35TCM1"/>
<gene>
    <name evidence="8" type="ORF">GBAR_LOCUS25154</name>
</gene>
<organism evidence="8 9">
    <name type="scientific">Geodia barretti</name>
    <name type="common">Barrett's horny sponge</name>
    <dbReference type="NCBI Taxonomy" id="519541"/>
    <lineage>
        <taxon>Eukaryota</taxon>
        <taxon>Metazoa</taxon>
        <taxon>Porifera</taxon>
        <taxon>Demospongiae</taxon>
        <taxon>Heteroscleromorpha</taxon>
        <taxon>Tetractinellida</taxon>
        <taxon>Astrophorina</taxon>
        <taxon>Geodiidae</taxon>
        <taxon>Geodia</taxon>
    </lineage>
</organism>
<dbReference type="PANTHER" id="PTHR14781">
    <property type="entry name" value="INTRAFLAGELLAR TRANSPORT PROTEIN 56"/>
    <property type="match status" value="1"/>
</dbReference>
<dbReference type="Pfam" id="PF12895">
    <property type="entry name" value="ANAPC3"/>
    <property type="match status" value="1"/>
</dbReference>
<sequence length="561" mass="63476">MILSRSKPAQPAGSEGAGASAAKEKKKKRLPKLEDFVQARDYVGAITLLEFLRSTERGSGGDTALWLAYCCFHNGDYARARKEYESLSEGESCHPDVWSNLACCYFMLGMYPEAETVIQKAPKSFLQNRLQFHLSHKFGDEKKLMVHHQALQNKIEDQLSLAAIHYLRTHYQEAIDIYKKILLDNRDMLALNVYLAMCYHKLDYYDVSQEVLAGYVQQHPDSVVANNLKACNYYKLYNGKAAEAELKVLMDTTSPSFSFARDLLRHNLVIFRGGEGALQVLPPLLGVVGEARLNLAIYHLKQGNIEEAYKLIKDVEPSSPQEYVLKAVANTFIGQEQGCPENVRLAQQYFQLVGSSASECDTIPGRQAMASCFFLLRQFEDVLVYLTSIKSYFFNNDEFNVNYAQAKAATGSYTEAEDVFLLINSEAIRNDYIYLSWLTRCFIMNSKPQQAWELYLKMETSADSFNLLQVIANDCYKMGQFFYAAKAFDVLERLDPSPEFWEGKRGACVGVFQLVVAGQEPKESLREIVAILRNTAQPQAELIVLAIRKWARDSRISVSGL</sequence>
<dbReference type="InterPro" id="IPR019734">
    <property type="entry name" value="TPR_rpt"/>
</dbReference>
<comment type="caution">
    <text evidence="8">The sequence shown here is derived from an EMBL/GenBank/DDBJ whole genome shotgun (WGS) entry which is preliminary data.</text>
</comment>
<dbReference type="InterPro" id="IPR030511">
    <property type="entry name" value="TTC26"/>
</dbReference>
<accession>A0AA35TCM1</accession>
<dbReference type="GO" id="GO:0035720">
    <property type="term" value="P:intraciliary anterograde transport"/>
    <property type="evidence" value="ECO:0007669"/>
    <property type="project" value="TreeGrafter"/>
</dbReference>
<dbReference type="GO" id="GO:0097546">
    <property type="term" value="C:ciliary base"/>
    <property type="evidence" value="ECO:0007669"/>
    <property type="project" value="TreeGrafter"/>
</dbReference>
<dbReference type="GO" id="GO:0120170">
    <property type="term" value="F:intraciliary transport particle B binding"/>
    <property type="evidence" value="ECO:0007669"/>
    <property type="project" value="TreeGrafter"/>
</dbReference>
<reference evidence="8" key="1">
    <citation type="submission" date="2023-03" db="EMBL/GenBank/DDBJ databases">
        <authorList>
            <person name="Steffen K."/>
            <person name="Cardenas P."/>
        </authorList>
    </citation>
    <scope>NUCLEOTIDE SEQUENCE</scope>
</reference>
<evidence type="ECO:0000256" key="4">
    <source>
        <dbReference type="ARBA" id="ARBA00022737"/>
    </source>
</evidence>
<feature type="compositionally biased region" description="Low complexity" evidence="7">
    <location>
        <begin position="12"/>
        <end position="21"/>
    </location>
</feature>
<evidence type="ECO:0000313" key="8">
    <source>
        <dbReference type="EMBL" id="CAI8045467.1"/>
    </source>
</evidence>
<evidence type="ECO:0000313" key="9">
    <source>
        <dbReference type="Proteomes" id="UP001174909"/>
    </source>
</evidence>
<proteinExistence type="inferred from homology"/>
<dbReference type="Gene3D" id="1.25.40.10">
    <property type="entry name" value="Tetratricopeptide repeat domain"/>
    <property type="match status" value="3"/>
</dbReference>
<comment type="similarity">
    <text evidence="2">Belongs to the IFT56 family.</text>
</comment>
<dbReference type="GO" id="GO:0042802">
    <property type="term" value="F:identical protein binding"/>
    <property type="evidence" value="ECO:0007669"/>
    <property type="project" value="InterPro"/>
</dbReference>
<feature type="region of interest" description="Disordered" evidence="7">
    <location>
        <begin position="1"/>
        <end position="27"/>
    </location>
</feature>
<evidence type="ECO:0000256" key="5">
    <source>
        <dbReference type="ARBA" id="ARBA00022803"/>
    </source>
</evidence>
<dbReference type="SUPFAM" id="SSF48452">
    <property type="entry name" value="TPR-like"/>
    <property type="match status" value="2"/>
</dbReference>
<dbReference type="GO" id="GO:0036064">
    <property type="term" value="C:ciliary basal body"/>
    <property type="evidence" value="ECO:0007669"/>
    <property type="project" value="TreeGrafter"/>
</dbReference>
<keyword evidence="6" id="KW-0966">Cell projection</keyword>
<comment type="subcellular location">
    <subcellularLocation>
        <location evidence="1">Cell projection</location>
        <location evidence="1">Cilium</location>
    </subcellularLocation>
</comment>
<protein>
    <recommendedName>
        <fullName evidence="3">Intraflagellar transport protein 56</fullName>
    </recommendedName>
</protein>
<dbReference type="InterPro" id="IPR011717">
    <property type="entry name" value="TPR-4"/>
</dbReference>
<dbReference type="FunFam" id="1.25.40.10:FF:000233">
    <property type="entry name" value="Tetratricopeptide repeat domain 26"/>
    <property type="match status" value="1"/>
</dbReference>
<dbReference type="SMART" id="SM00028">
    <property type="entry name" value="TPR"/>
    <property type="match status" value="4"/>
</dbReference>
<dbReference type="InterPro" id="IPR011990">
    <property type="entry name" value="TPR-like_helical_dom_sf"/>
</dbReference>
<evidence type="ECO:0000256" key="2">
    <source>
        <dbReference type="ARBA" id="ARBA00007834"/>
    </source>
</evidence>
<keyword evidence="5" id="KW-0802">TPR repeat</keyword>
<dbReference type="GO" id="GO:0030992">
    <property type="term" value="C:intraciliary transport particle B"/>
    <property type="evidence" value="ECO:0007669"/>
    <property type="project" value="TreeGrafter"/>
</dbReference>
<evidence type="ECO:0000256" key="7">
    <source>
        <dbReference type="SAM" id="MobiDB-lite"/>
    </source>
</evidence>
<dbReference type="Proteomes" id="UP001174909">
    <property type="component" value="Unassembled WGS sequence"/>
</dbReference>
<evidence type="ECO:0000256" key="6">
    <source>
        <dbReference type="ARBA" id="ARBA00023273"/>
    </source>
</evidence>
<dbReference type="Pfam" id="PF07721">
    <property type="entry name" value="TPR_4"/>
    <property type="match status" value="1"/>
</dbReference>
<dbReference type="EMBL" id="CASHTH010003476">
    <property type="protein sequence ID" value="CAI8045467.1"/>
    <property type="molecule type" value="Genomic_DNA"/>
</dbReference>
<evidence type="ECO:0000256" key="3">
    <source>
        <dbReference type="ARBA" id="ARBA00019387"/>
    </source>
</evidence>
<dbReference type="PANTHER" id="PTHR14781:SF0">
    <property type="entry name" value="INTRAFLAGELLAR TRANSPORT PROTEIN 56"/>
    <property type="match status" value="1"/>
</dbReference>
<keyword evidence="9" id="KW-1185">Reference proteome</keyword>
<name>A0AA35TCM1_GEOBA</name>